<dbReference type="Proteomes" id="UP000035642">
    <property type="component" value="Unassembled WGS sequence"/>
</dbReference>
<sequence length="335" mass="38399">MNLLQISVIEPVIKTICAQLSYELNSQLLLTAAADFLAALVVRFPASTDLLELFIRNTTHHVKRIRFNVLRWFGRLQVTKESVEFLSSLQRAISQLFQSTDDDLWPPCVWETEDVSCVKPRWDYEEGEDVLWQDDRVLNAYLDVSNVLNQRFGIKPDRDDPMIIVGMKWHLPEIRLAAFHLWATCLEKALEDSENNSVLEQFIIHNSSRSISILPRPVNVASESCLMPSEGKIEWVKEVNNFRCKLEDDQRGMSYLPEDVRGTSLPLPSPELARRRLEECMQISGSCDSKSCPEFDVLYINLEKAGYDQRDVINLIKSHEDVETALNAISDTVAR</sequence>
<evidence type="ECO:0000313" key="1">
    <source>
        <dbReference type="Proteomes" id="UP000035642"/>
    </source>
</evidence>
<dbReference type="SUPFAM" id="SSF48371">
    <property type="entry name" value="ARM repeat"/>
    <property type="match status" value="1"/>
</dbReference>
<organism evidence="1 2">
    <name type="scientific">Angiostrongylus cantonensis</name>
    <name type="common">Rat lungworm</name>
    <dbReference type="NCBI Taxonomy" id="6313"/>
    <lineage>
        <taxon>Eukaryota</taxon>
        <taxon>Metazoa</taxon>
        <taxon>Ecdysozoa</taxon>
        <taxon>Nematoda</taxon>
        <taxon>Chromadorea</taxon>
        <taxon>Rhabditida</taxon>
        <taxon>Rhabditina</taxon>
        <taxon>Rhabditomorpha</taxon>
        <taxon>Strongyloidea</taxon>
        <taxon>Metastrongylidae</taxon>
        <taxon>Angiostrongylus</taxon>
    </lineage>
</organism>
<evidence type="ECO:0000313" key="2">
    <source>
        <dbReference type="WBParaSite" id="ACAC_0000605901-mRNA-1"/>
    </source>
</evidence>
<proteinExistence type="predicted"/>
<reference evidence="2" key="2">
    <citation type="submission" date="2017-02" db="UniProtKB">
        <authorList>
            <consortium name="WormBaseParasite"/>
        </authorList>
    </citation>
    <scope>IDENTIFICATION</scope>
</reference>
<accession>A0A0K0D7L4</accession>
<name>A0A0K0D7L4_ANGCA</name>
<dbReference type="AlphaFoldDB" id="A0A0K0D7L4"/>
<reference evidence="1" key="1">
    <citation type="submission" date="2012-09" db="EMBL/GenBank/DDBJ databases">
        <authorList>
            <person name="Martin A.A."/>
        </authorList>
    </citation>
    <scope>NUCLEOTIDE SEQUENCE</scope>
</reference>
<dbReference type="InterPro" id="IPR016024">
    <property type="entry name" value="ARM-type_fold"/>
</dbReference>
<dbReference type="STRING" id="6313.A0A0K0D7L4"/>
<keyword evidence="1" id="KW-1185">Reference proteome</keyword>
<protein>
    <submittedName>
        <fullName evidence="2">UBA domain-containing protein</fullName>
    </submittedName>
</protein>
<dbReference type="WBParaSite" id="ACAC_0000605901-mRNA-1">
    <property type="protein sequence ID" value="ACAC_0000605901-mRNA-1"/>
    <property type="gene ID" value="ACAC_0000605901"/>
</dbReference>